<evidence type="ECO:0000313" key="1">
    <source>
        <dbReference type="EMBL" id="KAJ2986019.1"/>
    </source>
</evidence>
<organism evidence="1 2">
    <name type="scientific">Xylaria curta</name>
    <dbReference type="NCBI Taxonomy" id="42375"/>
    <lineage>
        <taxon>Eukaryota</taxon>
        <taxon>Fungi</taxon>
        <taxon>Dikarya</taxon>
        <taxon>Ascomycota</taxon>
        <taxon>Pezizomycotina</taxon>
        <taxon>Sordariomycetes</taxon>
        <taxon>Xylariomycetidae</taxon>
        <taxon>Xylariales</taxon>
        <taxon>Xylariaceae</taxon>
        <taxon>Xylaria</taxon>
    </lineage>
</organism>
<gene>
    <name evidence="1" type="ORF">NUW58_g5232</name>
</gene>
<dbReference type="EMBL" id="JAPDGR010001009">
    <property type="protein sequence ID" value="KAJ2986019.1"/>
    <property type="molecule type" value="Genomic_DNA"/>
</dbReference>
<name>A0ACC1P2Q1_9PEZI</name>
<evidence type="ECO:0000313" key="2">
    <source>
        <dbReference type="Proteomes" id="UP001143856"/>
    </source>
</evidence>
<keyword evidence="2" id="KW-1185">Reference proteome</keyword>
<protein>
    <submittedName>
        <fullName evidence="1">Uncharacterized protein</fullName>
    </submittedName>
</protein>
<dbReference type="Proteomes" id="UP001143856">
    <property type="component" value="Unassembled WGS sequence"/>
</dbReference>
<accession>A0ACC1P2Q1</accession>
<reference evidence="1" key="1">
    <citation type="submission" date="2022-10" db="EMBL/GenBank/DDBJ databases">
        <title>Genome Sequence of Xylaria curta.</title>
        <authorList>
            <person name="Buettner E."/>
        </authorList>
    </citation>
    <scope>NUCLEOTIDE SEQUENCE</scope>
    <source>
        <strain evidence="1">Babe10</strain>
    </source>
</reference>
<sequence>MGVVDMDAGIVTSNPTINTSKPATDKNKPTADTNEPAWFKGDGEDEHHPRILQDPEEVKVTHQLFKEGLRRILKKDNSRVASTEAELFAQITQIRNAYKTTSQDRMAAVQGFNEASRARDMYQKRRQEGTLRFAHRIQAFANGIAEFITAYSGIIELVRGAGGPYGEVGYQTLSILLIVFVNKNDNDTKILEMLNEIRKSLPRLKSWKDIYPTPEMKELVASAYKLVTEFSRAAVQYFARFGRRVLAAVVPTMSSRVDGIAACIHKCLAEINSEAMIGLHIRSQKIQQQIQKFSADKEKMLMEIRDLTTENRVLQRKIDMRWIGDDKRKLEDLEDILGIQVIPEGPNTSNVAVCKETLQGVFPNSLPFSPGRHWAAYIQMSPQRLQQCDEFRHWSACKSSCLLFLSGSTEHHGRKLTGFPHSWLSPAAIYIAEDRMRTAGENVAFFSCQLDTTTGKTKAAVIISSVVSQILNWKPEILQERDVEFRRIISESERRHGSNSSEEDLILRGRVSLLKAVLSNMKGIGMIYLVLDRMDQCETPINDLMNELSRLLVSQTVMIKIVVVVETSCGNGNWELNGMNREIYHQVRDRLFIYKNWNQRLLTYQESSGRHLQTWDNGHVFAV</sequence>
<comment type="caution">
    <text evidence="1">The sequence shown here is derived from an EMBL/GenBank/DDBJ whole genome shotgun (WGS) entry which is preliminary data.</text>
</comment>
<proteinExistence type="predicted"/>